<name>A0A3N0XL75_ANAGA</name>
<evidence type="ECO:0000313" key="2">
    <source>
        <dbReference type="EMBL" id="ROI62452.1"/>
    </source>
</evidence>
<keyword evidence="3" id="KW-1185">Reference proteome</keyword>
<dbReference type="Proteomes" id="UP000281406">
    <property type="component" value="Unassembled WGS sequence"/>
</dbReference>
<dbReference type="EMBL" id="RJVU01070129">
    <property type="protein sequence ID" value="ROI62452.1"/>
    <property type="molecule type" value="Genomic_DNA"/>
</dbReference>
<reference evidence="2 3" key="1">
    <citation type="submission" date="2018-10" db="EMBL/GenBank/DDBJ databases">
        <title>Genome assembly for a Yunnan-Guizhou Plateau 3E fish, Anabarilius grahami (Regan), and its evolutionary and genetic applications.</title>
        <authorList>
            <person name="Jiang W."/>
        </authorList>
    </citation>
    <scope>NUCLEOTIDE SEQUENCE [LARGE SCALE GENOMIC DNA]</scope>
    <source>
        <strain evidence="2">AG-KIZ</strain>
        <tissue evidence="2">Muscle</tissue>
    </source>
</reference>
<evidence type="ECO:0000313" key="3">
    <source>
        <dbReference type="Proteomes" id="UP000281406"/>
    </source>
</evidence>
<dbReference type="AlphaFoldDB" id="A0A3N0XL75"/>
<comment type="caution">
    <text evidence="2">The sequence shown here is derived from an EMBL/GenBank/DDBJ whole genome shotgun (WGS) entry which is preliminary data.</text>
</comment>
<evidence type="ECO:0000256" key="1">
    <source>
        <dbReference type="SAM" id="MobiDB-lite"/>
    </source>
</evidence>
<gene>
    <name evidence="2" type="ORF">DPX16_5125</name>
</gene>
<feature type="region of interest" description="Disordered" evidence="1">
    <location>
        <begin position="83"/>
        <end position="121"/>
    </location>
</feature>
<organism evidence="2 3">
    <name type="scientific">Anabarilius grahami</name>
    <name type="common">Kanglang fish</name>
    <name type="synonym">Barilius grahami</name>
    <dbReference type="NCBI Taxonomy" id="495550"/>
    <lineage>
        <taxon>Eukaryota</taxon>
        <taxon>Metazoa</taxon>
        <taxon>Chordata</taxon>
        <taxon>Craniata</taxon>
        <taxon>Vertebrata</taxon>
        <taxon>Euteleostomi</taxon>
        <taxon>Actinopterygii</taxon>
        <taxon>Neopterygii</taxon>
        <taxon>Teleostei</taxon>
        <taxon>Ostariophysi</taxon>
        <taxon>Cypriniformes</taxon>
        <taxon>Xenocyprididae</taxon>
        <taxon>Xenocypridinae</taxon>
        <taxon>Xenocypridinae incertae sedis</taxon>
        <taxon>Anabarilius</taxon>
    </lineage>
</organism>
<sequence length="473" mass="50814">MNGPPKFDERAKFITVAQESHDFFHFALNFCVLARQTSLEDETIKDLFWIGANLYHATHLPDTTRLSWREAVFWCLESVRSRFRTRPDPEPSPSPPRLTTPVPPADWKLPPAATLEPTPEDKEVELNIAPEPKHRQESDQGCELTSSSIAVGVLVEFEGMDASPAQTPATESEQQLDLLDSFIESGERNTLYPCISNDSDSSTVLSSPPNLPLPPPQITTIKDTSSLGSCATHFQSIAKPWRGFIMVLLGGHLFWASGVRGSASCLIVLCSASTRRPGSCTYTPPPLDSGSDHRAFRLAGLPRYVGSPWVERRQASAADLRAVRCSPALHPFGFGKLCPPSGSTSALGRSSSSSALRISTSALESRRCGFFAAAQVIGIPSPPRTSVCAGDSIFQGSVTVGHLHESIIKAPTTVDVTLGHRLGCALGHFHLATPTSSNPALVVILQSSACLRFLLLATPSSSSQAASISSFTA</sequence>
<protein>
    <submittedName>
        <fullName evidence="2">Uncharacterized protein</fullName>
    </submittedName>
</protein>
<feature type="compositionally biased region" description="Pro residues" evidence="1">
    <location>
        <begin position="90"/>
        <end position="104"/>
    </location>
</feature>
<accession>A0A3N0XL75</accession>
<proteinExistence type="predicted"/>